<sequence length="248" mass="26083">MSTDDALLSITDALTTLSLTAEATISTTKTNSFVESSRTSAGSTATKDYITVDGFTATEDSTTAENSIATEGSTTTEGATATQVSTTTTEAVTTTSNAPSIEPTFALQAANSIRENLNGKNLLYRKGASGYNIYVTVGASSANLYVTGDFHIEALTNRLVVGDMYASTDGTALVPQTAADVASNNRLYISCTPPVHYAQKLECVVKGTSRTQFHVFNNPSSFTVIYIFAPGSINSNNYSPFDLIVVPA</sequence>
<proteinExistence type="predicted"/>
<comment type="caution">
    <text evidence="2">The sequence shown here is derived from an EMBL/GenBank/DDBJ whole genome shotgun (WGS) entry which is preliminary data.</text>
</comment>
<name>A0A8H5PC40_GIBSU</name>
<dbReference type="EMBL" id="JAAOAV010000150">
    <property type="protein sequence ID" value="KAF5594026.1"/>
    <property type="molecule type" value="Genomic_DNA"/>
</dbReference>
<organism evidence="2 3">
    <name type="scientific">Gibberella subglutinans</name>
    <name type="common">Fusarium subglutinans</name>
    <dbReference type="NCBI Taxonomy" id="42677"/>
    <lineage>
        <taxon>Eukaryota</taxon>
        <taxon>Fungi</taxon>
        <taxon>Dikarya</taxon>
        <taxon>Ascomycota</taxon>
        <taxon>Pezizomycotina</taxon>
        <taxon>Sordariomycetes</taxon>
        <taxon>Hypocreomycetidae</taxon>
        <taxon>Hypocreales</taxon>
        <taxon>Nectriaceae</taxon>
        <taxon>Fusarium</taxon>
        <taxon>Fusarium fujikuroi species complex</taxon>
    </lineage>
</organism>
<feature type="region of interest" description="Disordered" evidence="1">
    <location>
        <begin position="61"/>
        <end position="97"/>
    </location>
</feature>
<evidence type="ECO:0000313" key="3">
    <source>
        <dbReference type="Proteomes" id="UP000547976"/>
    </source>
</evidence>
<dbReference type="RefSeq" id="XP_036534895.1">
    <property type="nucleotide sequence ID" value="XM_036688128.1"/>
</dbReference>
<gene>
    <name evidence="2" type="ORF">FSUBG_9599</name>
</gene>
<evidence type="ECO:0000313" key="2">
    <source>
        <dbReference type="EMBL" id="KAF5594026.1"/>
    </source>
</evidence>
<reference evidence="2 3" key="1">
    <citation type="submission" date="2020-05" db="EMBL/GenBank/DDBJ databases">
        <title>Identification and distribution of gene clusters putatively required for synthesis of sphingolipid metabolism inhibitors in phylogenetically diverse species of the filamentous fungus Fusarium.</title>
        <authorList>
            <person name="Kim H.-S."/>
            <person name="Busman M."/>
            <person name="Brown D.W."/>
            <person name="Divon H."/>
            <person name="Uhlig S."/>
            <person name="Proctor R.H."/>
        </authorList>
    </citation>
    <scope>NUCLEOTIDE SEQUENCE [LARGE SCALE GENOMIC DNA]</scope>
    <source>
        <strain evidence="2 3">NRRL 66333</strain>
    </source>
</reference>
<keyword evidence="3" id="KW-1185">Reference proteome</keyword>
<dbReference type="Proteomes" id="UP000547976">
    <property type="component" value="Unassembled WGS sequence"/>
</dbReference>
<dbReference type="AlphaFoldDB" id="A0A8H5PC40"/>
<protein>
    <submittedName>
        <fullName evidence="2">Uncharacterized protein</fullName>
    </submittedName>
</protein>
<accession>A0A8H5PC40</accession>
<evidence type="ECO:0000256" key="1">
    <source>
        <dbReference type="SAM" id="MobiDB-lite"/>
    </source>
</evidence>
<dbReference type="OrthoDB" id="5095207at2759"/>
<feature type="compositionally biased region" description="Low complexity" evidence="1">
    <location>
        <begin position="70"/>
        <end position="96"/>
    </location>
</feature>
<dbReference type="GeneID" id="59322846"/>